<keyword evidence="6 8" id="KW-0539">Nucleus</keyword>
<proteinExistence type="inferred from homology"/>
<comment type="similarity">
    <text evidence="2">Belongs to the SMC family. SMC3 subfamily.</text>
</comment>
<dbReference type="FunFam" id="3.40.50.300:FF:000424">
    <property type="entry name" value="Structural maintenance of chromosomes 3"/>
    <property type="match status" value="1"/>
</dbReference>
<reference evidence="12" key="1">
    <citation type="submission" date="2014-05" db="EMBL/GenBank/DDBJ databases">
        <title>The transcriptome of the halophilic microalga Tetraselmis sp. GSL018 isolated from the Great Salt Lake, Utah.</title>
        <authorList>
            <person name="Jinkerson R.E."/>
            <person name="D'Adamo S."/>
            <person name="Posewitz M.C."/>
        </authorList>
    </citation>
    <scope>NUCLEOTIDE SEQUENCE</scope>
    <source>
        <strain evidence="12">GSL018</strain>
    </source>
</reference>
<evidence type="ECO:0000256" key="4">
    <source>
        <dbReference type="ARBA" id="ARBA00022776"/>
    </source>
</evidence>
<dbReference type="SUPFAM" id="SSF52540">
    <property type="entry name" value="P-loop containing nucleoside triphosphate hydrolases"/>
    <property type="match status" value="1"/>
</dbReference>
<feature type="coiled-coil region" evidence="9">
    <location>
        <begin position="411"/>
        <end position="438"/>
    </location>
</feature>
<evidence type="ECO:0000256" key="5">
    <source>
        <dbReference type="ARBA" id="ARBA00023054"/>
    </source>
</evidence>
<sequence length="1232" mass="140417">MYIKQVIIEGFKSYKDQLISDEFSPRINTVVGANGSGKSNFFHAIRFVLSDVFSNLRQEDRVKLLHEGAGHHVPSAYVEVVFDNSDNRFPVDRDEVRLRRTIGLKKDEYFLDKKHITKAEVMNFLESAGFSRANPYYVVQQGKIMKMSVMKDSERLDLLKEIGGTKVYEERRRESLKIMQENEIRKSQIQEVVDQLDEKLAELDAEREELHKYQQLDKQRRGIEYALHDKELTETRKKLEEIETKRAEASKSVGQCQDEAKEAEERIREIQEEIRTVKASLKEGSSSLSNQKAKTQQLLESKTKASMDLKDAEDRIKSETTSRSAAEQELQGLQTEIEHKEAELKELKAQLAQKESLEQKLENELSECNSRQQFLFGKQGQNFSSKSEKDKWVKAKISEAQQAAKKDSKVLMRINAEMEQVNRQLQDAEEEMLRTSASASDQSAEVPALEQQLKDFKSKAGTLNNRRKELWRDETALDSKCAQLRDELDKKERQLHGAVNFDTNMGLKNVKRIVDENKIAGVHGPLIELIQCDPKLHRAVEVAAGNRLFNYVVDSEEVAATILKHMKGLKNKSGRITIMPLANLSSQEMRYPTEFGKDAIPMLKKIEFDATIKPAVQQIFGKVMICRDLEVASQVARSSQFDSITLDGDRVDTRGPITGGYHDDRYSKMDAMKAIKGLIEQLGKSRADRQNIAEELVALDQEITQCLSNQKQLEARLQHARANADTWRADERAHKKFVSNQKKQLETMSKEAADCQRRMEEQEARAAKLQAELGEELQSHLSAEEEAELTDLNSRVLRLKERLVQAQGAKAQSELAAQELDDLLTGNLHPRQQELQELVDKAAAGTDQRAVQQLREEAAEAESAFKEAKEIEGGLEAEAAELKQKSQELKKELERLKASKESLEEGAREQERQLDSLLSRRTQLAQRRDDVSKRIRELGSLPADAFEVYKGKPAKELHKLLKKVSEDLKQFSHVNKKALEQYVTFTEQREDLLKRQRELQNAEGKIKELVYALDVRKDEAIERTFKGVAKHFREIFSELAPGGRGELVMQKRLPSDANRENEPPHSHREETESQEKYSGVKVRVSFGMGDVQTMQQLSGGQKTMVALTLIFAIQRCDPAPFYLFDEIDAALDSQYRTTVARMLEKQVEDGRNPAQFIVTTFHPQLVQVSEKIYGVSHSNRISRVDVITRDDALAFLASEEVQRTAARQEEALVEQFEEGEEAFLGAPMEVDT</sequence>
<dbReference type="EMBL" id="GBEZ01020301">
    <property type="protein sequence ID" value="JAC66360.1"/>
    <property type="molecule type" value="Transcribed_RNA"/>
</dbReference>
<organism evidence="12">
    <name type="scientific">Tetraselmis sp. GSL018</name>
    <dbReference type="NCBI Taxonomy" id="582737"/>
    <lineage>
        <taxon>Eukaryota</taxon>
        <taxon>Viridiplantae</taxon>
        <taxon>Chlorophyta</taxon>
        <taxon>core chlorophytes</taxon>
        <taxon>Chlorodendrophyceae</taxon>
        <taxon>Chlorodendrales</taxon>
        <taxon>Chlorodendraceae</taxon>
        <taxon>Tetraselmis</taxon>
    </lineage>
</organism>
<feature type="coiled-coil region" evidence="9">
    <location>
        <begin position="844"/>
        <end position="927"/>
    </location>
</feature>
<evidence type="ECO:0000256" key="7">
    <source>
        <dbReference type="ARBA" id="ARBA00023306"/>
    </source>
</evidence>
<dbReference type="GO" id="GO:0051276">
    <property type="term" value="P:chromosome organization"/>
    <property type="evidence" value="ECO:0007669"/>
    <property type="project" value="InterPro"/>
</dbReference>
<dbReference type="Gene3D" id="3.30.70.1620">
    <property type="match status" value="1"/>
</dbReference>
<dbReference type="SUPFAM" id="SSF75553">
    <property type="entry name" value="Smc hinge domain"/>
    <property type="match status" value="1"/>
</dbReference>
<evidence type="ECO:0000256" key="3">
    <source>
        <dbReference type="ARBA" id="ARBA00022618"/>
    </source>
</evidence>
<dbReference type="GO" id="GO:0016887">
    <property type="term" value="F:ATP hydrolysis activity"/>
    <property type="evidence" value="ECO:0007669"/>
    <property type="project" value="InterPro"/>
</dbReference>
<evidence type="ECO:0000256" key="10">
    <source>
        <dbReference type="SAM" id="MobiDB-lite"/>
    </source>
</evidence>
<keyword evidence="4" id="KW-0498">Mitosis</keyword>
<name>A0A061R6P2_9CHLO</name>
<protein>
    <recommendedName>
        <fullName evidence="8">Structural maintenance of chromosomes protein</fullName>
    </recommendedName>
</protein>
<dbReference type="Pfam" id="PF02463">
    <property type="entry name" value="SMC_N"/>
    <property type="match status" value="1"/>
</dbReference>
<accession>A0A061R6P2</accession>
<dbReference type="InterPro" id="IPR003395">
    <property type="entry name" value="RecF/RecN/SMC_N"/>
</dbReference>
<gene>
    <name evidence="12" type="primary">CSPG6</name>
    <name evidence="12" type="ORF">TSPGSL018_13890</name>
</gene>
<dbReference type="GO" id="GO:0051301">
    <property type="term" value="P:cell division"/>
    <property type="evidence" value="ECO:0007669"/>
    <property type="project" value="UniProtKB-KW"/>
</dbReference>
<dbReference type="CDD" id="cd03272">
    <property type="entry name" value="ABC_SMC3_euk"/>
    <property type="match status" value="1"/>
</dbReference>
<dbReference type="SMART" id="SM00968">
    <property type="entry name" value="SMC_hinge"/>
    <property type="match status" value="1"/>
</dbReference>
<evidence type="ECO:0000256" key="2">
    <source>
        <dbReference type="ARBA" id="ARBA00005917"/>
    </source>
</evidence>
<evidence type="ECO:0000313" key="12">
    <source>
        <dbReference type="EMBL" id="JAC66360.1"/>
    </source>
</evidence>
<dbReference type="GO" id="GO:0005634">
    <property type="term" value="C:nucleus"/>
    <property type="evidence" value="ECO:0007669"/>
    <property type="project" value="UniProtKB-SubCell"/>
</dbReference>
<evidence type="ECO:0000256" key="6">
    <source>
        <dbReference type="ARBA" id="ARBA00023242"/>
    </source>
</evidence>
<dbReference type="InterPro" id="IPR036277">
    <property type="entry name" value="SMC_hinge_sf"/>
</dbReference>
<keyword evidence="5 9" id="KW-0175">Coiled coil</keyword>
<dbReference type="InterPro" id="IPR024704">
    <property type="entry name" value="SMC"/>
</dbReference>
<evidence type="ECO:0000256" key="1">
    <source>
        <dbReference type="ARBA" id="ARBA00004123"/>
    </source>
</evidence>
<feature type="compositionally biased region" description="Basic and acidic residues" evidence="10">
    <location>
        <begin position="301"/>
        <end position="320"/>
    </location>
</feature>
<dbReference type="Gene3D" id="3.40.50.300">
    <property type="entry name" value="P-loop containing nucleotide triphosphate hydrolases"/>
    <property type="match status" value="2"/>
</dbReference>
<dbReference type="PIRSF" id="PIRSF005719">
    <property type="entry name" value="SMC"/>
    <property type="match status" value="1"/>
</dbReference>
<feature type="region of interest" description="Disordered" evidence="10">
    <location>
        <begin position="281"/>
        <end position="324"/>
    </location>
</feature>
<dbReference type="Pfam" id="PF06470">
    <property type="entry name" value="SMC_hinge"/>
    <property type="match status" value="1"/>
</dbReference>
<dbReference type="PANTHER" id="PTHR43977">
    <property type="entry name" value="STRUCTURAL MAINTENANCE OF CHROMOSOMES PROTEIN 3"/>
    <property type="match status" value="1"/>
</dbReference>
<dbReference type="GO" id="GO:0005524">
    <property type="term" value="F:ATP binding"/>
    <property type="evidence" value="ECO:0007669"/>
    <property type="project" value="InterPro"/>
</dbReference>
<feature type="domain" description="SMC hinge" evidence="11">
    <location>
        <begin position="520"/>
        <end position="636"/>
    </location>
</feature>
<feature type="coiled-coil region" evidence="9">
    <location>
        <begin position="179"/>
        <end position="280"/>
    </location>
</feature>
<comment type="subcellular location">
    <subcellularLocation>
        <location evidence="1 8">Nucleus</location>
    </subcellularLocation>
</comment>
<dbReference type="InterPro" id="IPR010935">
    <property type="entry name" value="SMC_hinge"/>
</dbReference>
<evidence type="ECO:0000256" key="9">
    <source>
        <dbReference type="SAM" id="Coils"/>
    </source>
</evidence>
<dbReference type="AlphaFoldDB" id="A0A061R6P2"/>
<feature type="compositionally biased region" description="Basic and acidic residues" evidence="10">
    <location>
        <begin position="1054"/>
        <end position="1075"/>
    </location>
</feature>
<dbReference type="GO" id="GO:0005694">
    <property type="term" value="C:chromosome"/>
    <property type="evidence" value="ECO:0007669"/>
    <property type="project" value="InterPro"/>
</dbReference>
<evidence type="ECO:0000256" key="8">
    <source>
        <dbReference type="PIRNR" id="PIRNR005719"/>
    </source>
</evidence>
<dbReference type="Gene3D" id="1.10.287.1490">
    <property type="match status" value="1"/>
</dbReference>
<feature type="region of interest" description="Disordered" evidence="10">
    <location>
        <begin position="1054"/>
        <end position="1076"/>
    </location>
</feature>
<feature type="compositionally biased region" description="Polar residues" evidence="10">
    <location>
        <begin position="283"/>
        <end position="300"/>
    </location>
</feature>
<dbReference type="InterPro" id="IPR027417">
    <property type="entry name" value="P-loop_NTPase"/>
</dbReference>
<keyword evidence="7" id="KW-0131">Cell cycle</keyword>
<evidence type="ECO:0000259" key="11">
    <source>
        <dbReference type="SMART" id="SM00968"/>
    </source>
</evidence>
<dbReference type="InterPro" id="IPR041741">
    <property type="entry name" value="SMC3_ABC_euk"/>
</dbReference>
<keyword evidence="3" id="KW-0132">Cell division</keyword>
<feature type="coiled-coil region" evidence="9">
    <location>
        <begin position="703"/>
        <end position="809"/>
    </location>
</feature>
<dbReference type="Gene3D" id="1.20.1060.20">
    <property type="match status" value="1"/>
</dbReference>